<dbReference type="EMBL" id="DF968181">
    <property type="protein sequence ID" value="GAP40535.1"/>
    <property type="molecule type" value="Genomic_DNA"/>
</dbReference>
<gene>
    <name evidence="5" type="ORF">ATC1_13511</name>
</gene>
<dbReference type="OrthoDB" id="9783240at2"/>
<comment type="similarity">
    <text evidence="1">Belongs to the leucine-binding protein family.</text>
</comment>
<proteinExistence type="inferred from homology"/>
<evidence type="ECO:0000313" key="5">
    <source>
        <dbReference type="EMBL" id="GAP40535.1"/>
    </source>
</evidence>
<evidence type="ECO:0000256" key="3">
    <source>
        <dbReference type="SAM" id="SignalP"/>
    </source>
</evidence>
<evidence type="ECO:0000313" key="6">
    <source>
        <dbReference type="Proteomes" id="UP000053370"/>
    </source>
</evidence>
<dbReference type="Pfam" id="PF13458">
    <property type="entry name" value="Peripla_BP_6"/>
    <property type="match status" value="1"/>
</dbReference>
<keyword evidence="6" id="KW-1185">Reference proteome</keyword>
<keyword evidence="2 3" id="KW-0732">Signal</keyword>
<sequence length="398" mass="42072">MKKPLSILMVLFIISLLSGIWTSVFAAAPIECKEPGSCAIIKPGETIKLGVAGPMTGEYAMYGTDNAESSKIAVDALEPFNGFSFELLAEDTQGAPESAVAVASKWAMDPTFVAVIGHTLSGETAAAIPIYEKAKIPMLSPSATGAQLTSGNSVFNRVVFTDKIQGQSSALYILDHLKMTKVAILHDGMDYGKGIADIVRDTLLSKGVEPVSYESLTPGEADYSAVLTSIASKKPEIIYYGGYTAELAVIANQLSQVGMEGIPIFSDDGAFGVEFIEKAGKNAEGVYGTSSIPPTSAEKDAFDAKYLETYGRAAGSKAGYCWFAFDSANVLASVIRNTAILGDDGNLYIPREAMVKGVRSVSGYKGITGEITCDENGECNASGPTFYIVKDGKWTLPE</sequence>
<dbReference type="AlphaFoldDB" id="A0A0S7BQL4"/>
<dbReference type="PANTHER" id="PTHR47151">
    <property type="entry name" value="LEU/ILE/VAL-BINDING ABC TRANSPORTER SUBUNIT"/>
    <property type="match status" value="1"/>
</dbReference>
<name>A0A0S7BQL4_9CHLR</name>
<dbReference type="InterPro" id="IPR028082">
    <property type="entry name" value="Peripla_BP_I"/>
</dbReference>
<dbReference type="STRING" id="1678840.ATC1_13511"/>
<dbReference type="PANTHER" id="PTHR47151:SF2">
    <property type="entry name" value="AMINO ACID BINDING PROTEIN"/>
    <property type="match status" value="1"/>
</dbReference>
<evidence type="ECO:0000259" key="4">
    <source>
        <dbReference type="Pfam" id="PF13458"/>
    </source>
</evidence>
<dbReference type="Gene3D" id="3.40.50.2300">
    <property type="match status" value="2"/>
</dbReference>
<feature type="chain" id="PRO_5006633077" evidence="3">
    <location>
        <begin position="27"/>
        <end position="398"/>
    </location>
</feature>
<accession>A0A0S7BQL4</accession>
<evidence type="ECO:0000256" key="2">
    <source>
        <dbReference type="ARBA" id="ARBA00022729"/>
    </source>
</evidence>
<dbReference type="InterPro" id="IPR028081">
    <property type="entry name" value="Leu-bd"/>
</dbReference>
<feature type="signal peptide" evidence="3">
    <location>
        <begin position="1"/>
        <end position="26"/>
    </location>
</feature>
<organism evidence="5">
    <name type="scientific">Flexilinea flocculi</name>
    <dbReference type="NCBI Taxonomy" id="1678840"/>
    <lineage>
        <taxon>Bacteria</taxon>
        <taxon>Bacillati</taxon>
        <taxon>Chloroflexota</taxon>
        <taxon>Anaerolineae</taxon>
        <taxon>Anaerolineales</taxon>
        <taxon>Anaerolineaceae</taxon>
        <taxon>Flexilinea</taxon>
    </lineage>
</organism>
<evidence type="ECO:0000256" key="1">
    <source>
        <dbReference type="ARBA" id="ARBA00010062"/>
    </source>
</evidence>
<dbReference type="Proteomes" id="UP000053370">
    <property type="component" value="Unassembled WGS sequence"/>
</dbReference>
<reference evidence="5" key="1">
    <citation type="journal article" date="2015" name="Genome Announc.">
        <title>Draft Genome Sequence of Anaerolineae Strain TC1, a Novel Isolate from a Methanogenic Wastewater Treatment System.</title>
        <authorList>
            <person name="Matsuura N."/>
            <person name="Tourlousse D.M."/>
            <person name="Sun L."/>
            <person name="Toyonaga M."/>
            <person name="Kuroda K."/>
            <person name="Ohashi A."/>
            <person name="Cruz R."/>
            <person name="Yamaguchi T."/>
            <person name="Sekiguchi Y."/>
        </authorList>
    </citation>
    <scope>NUCLEOTIDE SEQUENCE [LARGE SCALE GENOMIC DNA]</scope>
    <source>
        <strain evidence="5">TC1</strain>
    </source>
</reference>
<dbReference type="CDD" id="cd06342">
    <property type="entry name" value="PBP1_ABC_LIVBP-like"/>
    <property type="match status" value="1"/>
</dbReference>
<dbReference type="SUPFAM" id="SSF53822">
    <property type="entry name" value="Periplasmic binding protein-like I"/>
    <property type="match status" value="1"/>
</dbReference>
<feature type="domain" description="Leucine-binding protein" evidence="4">
    <location>
        <begin position="46"/>
        <end position="377"/>
    </location>
</feature>
<dbReference type="RefSeq" id="WP_062279911.1">
    <property type="nucleotide sequence ID" value="NZ_DF968181.1"/>
</dbReference>
<protein>
    <submittedName>
        <fullName evidence="5">ABC-type branched-chain amino acid transport system, periplasmic component</fullName>
    </submittedName>
</protein>